<dbReference type="InterPro" id="IPR018934">
    <property type="entry name" value="RIO_dom"/>
</dbReference>
<gene>
    <name evidence="13" type="ORF">KIY12_10330</name>
</gene>
<evidence type="ECO:0000256" key="10">
    <source>
        <dbReference type="ARBA" id="ARBA00048679"/>
    </source>
</evidence>
<evidence type="ECO:0000256" key="3">
    <source>
        <dbReference type="ARBA" id="ARBA00022527"/>
    </source>
</evidence>
<dbReference type="InterPro" id="IPR011009">
    <property type="entry name" value="Kinase-like_dom_sf"/>
</dbReference>
<evidence type="ECO:0000256" key="9">
    <source>
        <dbReference type="ARBA" id="ARBA00047899"/>
    </source>
</evidence>
<dbReference type="GO" id="GO:0004674">
    <property type="term" value="F:protein serine/threonine kinase activity"/>
    <property type="evidence" value="ECO:0007669"/>
    <property type="project" value="UniProtKB-KW"/>
</dbReference>
<dbReference type="EMBL" id="JAHEAC010000169">
    <property type="protein sequence ID" value="MBX8645094.1"/>
    <property type="molecule type" value="Genomic_DNA"/>
</dbReference>
<feature type="domain" description="Protein kinase" evidence="12">
    <location>
        <begin position="1"/>
        <end position="205"/>
    </location>
</feature>
<evidence type="ECO:0000256" key="2">
    <source>
        <dbReference type="ARBA" id="ARBA00012513"/>
    </source>
</evidence>
<protein>
    <recommendedName>
        <fullName evidence="2">non-specific serine/threonine protein kinase</fullName>
        <ecNumber evidence="2">2.7.11.1</ecNumber>
    </recommendedName>
</protein>
<dbReference type="GO" id="GO:0000408">
    <property type="term" value="C:EKC/KEOPS complex"/>
    <property type="evidence" value="ECO:0007669"/>
    <property type="project" value="UniProtKB-ARBA"/>
</dbReference>
<evidence type="ECO:0000256" key="8">
    <source>
        <dbReference type="ARBA" id="ARBA00022840"/>
    </source>
</evidence>
<dbReference type="GO" id="GO:0005524">
    <property type="term" value="F:ATP binding"/>
    <property type="evidence" value="ECO:0007669"/>
    <property type="project" value="UniProtKB-KW"/>
</dbReference>
<dbReference type="NCBIfam" id="TIGR03724">
    <property type="entry name" value="arch_bud32"/>
    <property type="match status" value="1"/>
</dbReference>
<comment type="catalytic activity">
    <reaction evidence="9">
        <text>L-threonyl-[protein] + ATP = O-phospho-L-threonyl-[protein] + ADP + H(+)</text>
        <dbReference type="Rhea" id="RHEA:46608"/>
        <dbReference type="Rhea" id="RHEA-COMP:11060"/>
        <dbReference type="Rhea" id="RHEA-COMP:11605"/>
        <dbReference type="ChEBI" id="CHEBI:15378"/>
        <dbReference type="ChEBI" id="CHEBI:30013"/>
        <dbReference type="ChEBI" id="CHEBI:30616"/>
        <dbReference type="ChEBI" id="CHEBI:61977"/>
        <dbReference type="ChEBI" id="CHEBI:456216"/>
        <dbReference type="EC" id="2.7.11.1"/>
    </reaction>
</comment>
<proteinExistence type="inferred from homology"/>
<comment type="caution">
    <text evidence="13">The sequence shown here is derived from an EMBL/GenBank/DDBJ whole genome shotgun (WGS) entry which is preliminary data.</text>
</comment>
<dbReference type="Proteomes" id="UP000750197">
    <property type="component" value="Unassembled WGS sequence"/>
</dbReference>
<dbReference type="NCBIfam" id="NF011463">
    <property type="entry name" value="PRK14879.1-4"/>
    <property type="match status" value="1"/>
</dbReference>
<evidence type="ECO:0000256" key="1">
    <source>
        <dbReference type="ARBA" id="ARBA00010630"/>
    </source>
</evidence>
<dbReference type="Gene3D" id="1.10.510.10">
    <property type="entry name" value="Transferase(Phosphotransferase) domain 1"/>
    <property type="match status" value="1"/>
</dbReference>
<name>A0A8J7YY78_9ARCH</name>
<dbReference type="AlphaFoldDB" id="A0A8J7YY78"/>
<organism evidence="13 14">
    <name type="scientific">Candidatus Sysuiplasma superficiale</name>
    <dbReference type="NCBI Taxonomy" id="2823368"/>
    <lineage>
        <taxon>Archaea</taxon>
        <taxon>Methanobacteriati</taxon>
        <taxon>Thermoplasmatota</taxon>
        <taxon>Thermoplasmata</taxon>
        <taxon>Candidatus Sysuiplasmatales</taxon>
        <taxon>Candidatus Sysuiplasmataceae</taxon>
        <taxon>Candidatus Sysuiplasma</taxon>
    </lineage>
</organism>
<keyword evidence="3 13" id="KW-0723">Serine/threonine-protein kinase</keyword>
<accession>A0A8J7YY78</accession>
<dbReference type="GO" id="GO:0008033">
    <property type="term" value="P:tRNA processing"/>
    <property type="evidence" value="ECO:0007669"/>
    <property type="project" value="UniProtKB-KW"/>
</dbReference>
<dbReference type="PANTHER" id="PTHR12209">
    <property type="entry name" value="NON-SPECIFIC SERINE/THREONINE PROTEIN KINASE"/>
    <property type="match status" value="1"/>
</dbReference>
<evidence type="ECO:0000256" key="5">
    <source>
        <dbReference type="ARBA" id="ARBA00022694"/>
    </source>
</evidence>
<comment type="similarity">
    <text evidence="1">Belongs to the protein kinase superfamily. BUD32 family.</text>
</comment>
<evidence type="ECO:0000256" key="6">
    <source>
        <dbReference type="ARBA" id="ARBA00022741"/>
    </source>
</evidence>
<dbReference type="Pfam" id="PF01163">
    <property type="entry name" value="RIO1"/>
    <property type="match status" value="1"/>
</dbReference>
<dbReference type="GO" id="GO:0005829">
    <property type="term" value="C:cytosol"/>
    <property type="evidence" value="ECO:0007669"/>
    <property type="project" value="TreeGrafter"/>
</dbReference>
<dbReference type="PANTHER" id="PTHR12209:SF0">
    <property type="entry name" value="EKC_KEOPS COMPLEX SUBUNIT TP53RK"/>
    <property type="match status" value="1"/>
</dbReference>
<dbReference type="InterPro" id="IPR022495">
    <property type="entry name" value="Bud32"/>
</dbReference>
<comment type="subunit">
    <text evidence="11">Component of the KEOPS complex that consists of Kae1, Bud32, Cgi121 and Pcc1; the whole complex dimerizes.</text>
</comment>
<comment type="catalytic activity">
    <reaction evidence="10">
        <text>L-seryl-[protein] + ATP = O-phospho-L-seryl-[protein] + ADP + H(+)</text>
        <dbReference type="Rhea" id="RHEA:17989"/>
        <dbReference type="Rhea" id="RHEA-COMP:9863"/>
        <dbReference type="Rhea" id="RHEA-COMP:11604"/>
        <dbReference type="ChEBI" id="CHEBI:15378"/>
        <dbReference type="ChEBI" id="CHEBI:29999"/>
        <dbReference type="ChEBI" id="CHEBI:30616"/>
        <dbReference type="ChEBI" id="CHEBI:83421"/>
        <dbReference type="ChEBI" id="CHEBI:456216"/>
        <dbReference type="EC" id="2.7.11.1"/>
    </reaction>
</comment>
<keyword evidence="6" id="KW-0547">Nucleotide-binding</keyword>
<dbReference type="PROSITE" id="PS50011">
    <property type="entry name" value="PROTEIN_KINASE_DOM"/>
    <property type="match status" value="1"/>
</dbReference>
<evidence type="ECO:0000256" key="11">
    <source>
        <dbReference type="ARBA" id="ARBA00065170"/>
    </source>
</evidence>
<evidence type="ECO:0000256" key="7">
    <source>
        <dbReference type="ARBA" id="ARBA00022777"/>
    </source>
</evidence>
<dbReference type="SUPFAM" id="SSF56112">
    <property type="entry name" value="Protein kinase-like (PK-like)"/>
    <property type="match status" value="1"/>
</dbReference>
<evidence type="ECO:0000259" key="12">
    <source>
        <dbReference type="PROSITE" id="PS50011"/>
    </source>
</evidence>
<sequence length="205" mass="23330">MDDIELKRGAEALVVLSSFLGRAAVYKRRLPKSYRDRRLDRRLIVQRIRNEARCIIAAREAGIAVPRIYDIDEEEGLMVLEYIDGENVSRLLYATDSDLRARIENMIGHDLALLHNAGIAHGDLTTSNLIYKGGRVYFIDFSFATRSAGYEEKGVDIRLLKEVYRSTHPEFEDEFSIIVEGYIDSGGDPKVISKAKEIDSRARYV</sequence>
<reference evidence="13" key="1">
    <citation type="submission" date="2021-05" db="EMBL/GenBank/DDBJ databases">
        <title>Genomic insights into ecological role and evolution of a novel Thermoplasmata order Candidatus Sysuiplasmatales.</title>
        <authorList>
            <person name="Yuan Y."/>
        </authorList>
    </citation>
    <scope>NUCLEOTIDE SEQUENCE</scope>
    <source>
        <strain evidence="13">TUT19-bin139</strain>
    </source>
</reference>
<dbReference type="EC" id="2.7.11.1" evidence="2"/>
<dbReference type="Gene3D" id="3.30.200.20">
    <property type="entry name" value="Phosphorylase Kinase, domain 1"/>
    <property type="match status" value="1"/>
</dbReference>
<evidence type="ECO:0000313" key="14">
    <source>
        <dbReference type="Proteomes" id="UP000750197"/>
    </source>
</evidence>
<keyword evidence="4 13" id="KW-0808">Transferase</keyword>
<keyword evidence="8" id="KW-0067">ATP-binding</keyword>
<dbReference type="FunFam" id="3.30.200.20:FF:000201">
    <property type="entry name" value="TP53-regulating kinase isoform X1"/>
    <property type="match status" value="1"/>
</dbReference>
<evidence type="ECO:0000256" key="4">
    <source>
        <dbReference type="ARBA" id="ARBA00022679"/>
    </source>
</evidence>
<evidence type="ECO:0000313" key="13">
    <source>
        <dbReference type="EMBL" id="MBX8645094.1"/>
    </source>
</evidence>
<keyword evidence="7 13" id="KW-0418">Kinase</keyword>
<keyword evidence="5" id="KW-0819">tRNA processing</keyword>
<dbReference type="InterPro" id="IPR000719">
    <property type="entry name" value="Prot_kinase_dom"/>
</dbReference>